<dbReference type="Proteomes" id="UP001285855">
    <property type="component" value="Unassembled WGS sequence"/>
</dbReference>
<dbReference type="EMBL" id="JAXDAE010000026">
    <property type="protein sequence ID" value="MDY2588521.1"/>
    <property type="molecule type" value="Genomic_DNA"/>
</dbReference>
<dbReference type="RefSeq" id="WP_320556863.1">
    <property type="nucleotide sequence ID" value="NZ_JAXDAE010000026.1"/>
</dbReference>
<gene>
    <name evidence="2" type="ORF">SNF14_14350</name>
</gene>
<keyword evidence="3" id="KW-1185">Reference proteome</keyword>
<evidence type="ECO:0008006" key="4">
    <source>
        <dbReference type="Google" id="ProtNLM"/>
    </source>
</evidence>
<protein>
    <recommendedName>
        <fullName evidence="4">DUF3592 domain-containing protein</fullName>
    </recommendedName>
</protein>
<evidence type="ECO:0000313" key="2">
    <source>
        <dbReference type="EMBL" id="MDY2588521.1"/>
    </source>
</evidence>
<sequence>MEFKNNLRGHLFLPAIIVLIVIIVINQKFIDEKFDSSKKVTIGKVTEVYYRYKQGGNIKFKFLVDGKWIDGLDPQNPSFPKYVREEEPIIGKYYQVEYNPKDLSDSKIMITQKKLTDNELKSFGIE</sequence>
<keyword evidence="1" id="KW-0812">Transmembrane</keyword>
<comment type="caution">
    <text evidence="2">The sequence shown here is derived from an EMBL/GenBank/DDBJ whole genome shotgun (WGS) entry which is preliminary data.</text>
</comment>
<evidence type="ECO:0000313" key="3">
    <source>
        <dbReference type="Proteomes" id="UP001285855"/>
    </source>
</evidence>
<evidence type="ECO:0000256" key="1">
    <source>
        <dbReference type="SAM" id="Phobius"/>
    </source>
</evidence>
<reference evidence="2 3" key="1">
    <citation type="submission" date="2023-11" db="EMBL/GenBank/DDBJ databases">
        <title>Winogradskyella pelagius sp. nov., isolated from coastal sediment.</title>
        <authorList>
            <person name="Li F."/>
        </authorList>
    </citation>
    <scope>NUCLEOTIDE SEQUENCE [LARGE SCALE GENOMIC DNA]</scope>
    <source>
        <strain evidence="2 3">KCTC 23502</strain>
    </source>
</reference>
<proteinExistence type="predicted"/>
<feature type="transmembrane region" description="Helical" evidence="1">
    <location>
        <begin position="12"/>
        <end position="30"/>
    </location>
</feature>
<organism evidence="2 3">
    <name type="scientific">Winogradskyella aquimaris</name>
    <dbReference type="NCBI Taxonomy" id="864074"/>
    <lineage>
        <taxon>Bacteria</taxon>
        <taxon>Pseudomonadati</taxon>
        <taxon>Bacteroidota</taxon>
        <taxon>Flavobacteriia</taxon>
        <taxon>Flavobacteriales</taxon>
        <taxon>Flavobacteriaceae</taxon>
        <taxon>Winogradskyella</taxon>
    </lineage>
</organism>
<keyword evidence="1" id="KW-1133">Transmembrane helix</keyword>
<keyword evidence="1" id="KW-0472">Membrane</keyword>
<name>A0ABU5ER41_9FLAO</name>
<accession>A0ABU5ER41</accession>